<proteinExistence type="predicted"/>
<keyword evidence="1" id="KW-0812">Transmembrane</keyword>
<feature type="transmembrane region" description="Helical" evidence="1">
    <location>
        <begin position="74"/>
        <end position="94"/>
    </location>
</feature>
<comment type="caution">
    <text evidence="2">The sequence shown here is derived from an EMBL/GenBank/DDBJ whole genome shotgun (WGS) entry which is preliminary data.</text>
</comment>
<keyword evidence="1" id="KW-1133">Transmembrane helix</keyword>
<evidence type="ECO:0000313" key="2">
    <source>
        <dbReference type="EMBL" id="PJE76543.1"/>
    </source>
</evidence>
<dbReference type="AlphaFoldDB" id="A0A2M8LGH2"/>
<accession>A0A2M8LGH2</accession>
<name>A0A2M8LGH2_9BACT</name>
<protein>
    <submittedName>
        <fullName evidence="2">Uncharacterized protein</fullName>
    </submittedName>
</protein>
<dbReference type="EMBL" id="PFEU01000018">
    <property type="protein sequence ID" value="PJE76543.1"/>
    <property type="molecule type" value="Genomic_DNA"/>
</dbReference>
<organism evidence="2 3">
    <name type="scientific">Candidatus Uhrbacteria bacterium CG10_big_fil_rev_8_21_14_0_10_48_16</name>
    <dbReference type="NCBI Taxonomy" id="1975038"/>
    <lineage>
        <taxon>Bacteria</taxon>
        <taxon>Candidatus Uhriibacteriota</taxon>
    </lineage>
</organism>
<sequence length="124" mass="13835">MTKPSNVLIFKTAVLESMKELGRLPLWWYTTGLKQTFGKLLHSVAESVRYFGVDVWSKNLFVPMYGDASITGRLISFIVRFFVLLARSLGVLLWTVVAGILAVVYVFLLPVSVIGFVSHLIGVL</sequence>
<evidence type="ECO:0000313" key="3">
    <source>
        <dbReference type="Proteomes" id="UP000231436"/>
    </source>
</evidence>
<gene>
    <name evidence="2" type="ORF">COV05_04205</name>
</gene>
<keyword evidence="1" id="KW-0472">Membrane</keyword>
<feature type="transmembrane region" description="Helical" evidence="1">
    <location>
        <begin position="100"/>
        <end position="121"/>
    </location>
</feature>
<dbReference type="Proteomes" id="UP000231436">
    <property type="component" value="Unassembled WGS sequence"/>
</dbReference>
<reference evidence="3" key="1">
    <citation type="submission" date="2017-09" db="EMBL/GenBank/DDBJ databases">
        <title>Depth-based differentiation of microbial function through sediment-hosted aquifers and enrichment of novel symbionts in the deep terrestrial subsurface.</title>
        <authorList>
            <person name="Probst A.J."/>
            <person name="Ladd B."/>
            <person name="Jarett J.K."/>
            <person name="Geller-Mcgrath D.E."/>
            <person name="Sieber C.M.K."/>
            <person name="Emerson J.B."/>
            <person name="Anantharaman K."/>
            <person name="Thomas B.C."/>
            <person name="Malmstrom R."/>
            <person name="Stieglmeier M."/>
            <person name="Klingl A."/>
            <person name="Woyke T."/>
            <person name="Ryan C.M."/>
            <person name="Banfield J.F."/>
        </authorList>
    </citation>
    <scope>NUCLEOTIDE SEQUENCE [LARGE SCALE GENOMIC DNA]</scope>
</reference>
<evidence type="ECO:0000256" key="1">
    <source>
        <dbReference type="SAM" id="Phobius"/>
    </source>
</evidence>